<dbReference type="Proteomes" id="UP000248311">
    <property type="component" value="Unassembled WGS sequence"/>
</dbReference>
<sequence length="255" mass="27717">MSRGTDRPEVDITRDAFLGGRITLMQPRGGYRAGADSVMLAAAVPARSGEAVLELGCGTGAALLCLGARVPDLRLTGVELQPGYADLARRNAALNHIPAEVVEADLRALPPDLKRPFDHVLFNPPYYDRRHSVPVSDPGRETAFGGETVLADWIDAAARRLRRRGTATLILRIERVPEALVAMEGRLGSLALLPLASRGGRPPERAILRGVKLGRAAFRLHPPLVLHEGARHEGDREDYCAFVKDILRNGRELPI</sequence>
<dbReference type="InterPro" id="IPR029063">
    <property type="entry name" value="SAM-dependent_MTases_sf"/>
</dbReference>
<dbReference type="InterPro" id="IPR002052">
    <property type="entry name" value="DNA_methylase_N6_adenine_CS"/>
</dbReference>
<gene>
    <name evidence="2" type="ORF">DFP88_102451</name>
</gene>
<comment type="caution">
    <text evidence="2">The sequence shown here is derived from an EMBL/GenBank/DDBJ whole genome shotgun (WGS) entry which is preliminary data.</text>
</comment>
<evidence type="ECO:0000313" key="3">
    <source>
        <dbReference type="Proteomes" id="UP000248311"/>
    </source>
</evidence>
<reference evidence="2 3" key="1">
    <citation type="submission" date="2018-06" db="EMBL/GenBank/DDBJ databases">
        <title>Genomic Encyclopedia of Type Strains, Phase III (KMG-III): the genomes of soil and plant-associated and newly described type strains.</title>
        <authorList>
            <person name="Whitman W."/>
        </authorList>
    </citation>
    <scope>NUCLEOTIDE SEQUENCE [LARGE SCALE GENOMIC DNA]</scope>
    <source>
        <strain evidence="2 3">CECT 9025</strain>
    </source>
</reference>
<dbReference type="CDD" id="cd02440">
    <property type="entry name" value="AdoMet_MTases"/>
    <property type="match status" value="1"/>
</dbReference>
<evidence type="ECO:0000259" key="1">
    <source>
        <dbReference type="Pfam" id="PF13649"/>
    </source>
</evidence>
<protein>
    <submittedName>
        <fullName evidence="2">tRNA1(Val) A37 N6-methylase TrmN6</fullName>
    </submittedName>
</protein>
<dbReference type="InterPro" id="IPR050210">
    <property type="entry name" value="tRNA_Adenine-N(6)_MTase"/>
</dbReference>
<name>A0A318T8D7_9RHOB</name>
<dbReference type="PANTHER" id="PTHR47739">
    <property type="entry name" value="TRNA1(VAL) (ADENINE(37)-N6)-METHYLTRANSFERASE"/>
    <property type="match status" value="1"/>
</dbReference>
<dbReference type="Gene3D" id="3.40.50.150">
    <property type="entry name" value="Vaccinia Virus protein VP39"/>
    <property type="match status" value="1"/>
</dbReference>
<dbReference type="EMBL" id="QJTE01000002">
    <property type="protein sequence ID" value="PYE84648.1"/>
    <property type="molecule type" value="Genomic_DNA"/>
</dbReference>
<dbReference type="SUPFAM" id="SSF53335">
    <property type="entry name" value="S-adenosyl-L-methionine-dependent methyltransferases"/>
    <property type="match status" value="1"/>
</dbReference>
<proteinExistence type="predicted"/>
<feature type="domain" description="Methyltransferase" evidence="1">
    <location>
        <begin position="52"/>
        <end position="122"/>
    </location>
</feature>
<dbReference type="PROSITE" id="PS00092">
    <property type="entry name" value="N6_MTASE"/>
    <property type="match status" value="1"/>
</dbReference>
<dbReference type="GO" id="GO:0032259">
    <property type="term" value="P:methylation"/>
    <property type="evidence" value="ECO:0007669"/>
    <property type="project" value="UniProtKB-KW"/>
</dbReference>
<dbReference type="PANTHER" id="PTHR47739:SF1">
    <property type="entry name" value="TRNA1(VAL) (ADENINE(37)-N6)-METHYLTRANSFERASE"/>
    <property type="match status" value="1"/>
</dbReference>
<keyword evidence="2" id="KW-0489">Methyltransferase</keyword>
<dbReference type="GO" id="GO:0008168">
    <property type="term" value="F:methyltransferase activity"/>
    <property type="evidence" value="ECO:0007669"/>
    <property type="project" value="UniProtKB-KW"/>
</dbReference>
<dbReference type="InterPro" id="IPR041698">
    <property type="entry name" value="Methyltransf_25"/>
</dbReference>
<accession>A0A318T8D7</accession>
<organism evidence="2 3">
    <name type="scientific">Pseudoroseicyclus aestuarii</name>
    <dbReference type="NCBI Taxonomy" id="1795041"/>
    <lineage>
        <taxon>Bacteria</taxon>
        <taxon>Pseudomonadati</taxon>
        <taxon>Pseudomonadota</taxon>
        <taxon>Alphaproteobacteria</taxon>
        <taxon>Rhodobacterales</taxon>
        <taxon>Paracoccaceae</taxon>
        <taxon>Pseudoroseicyclus</taxon>
    </lineage>
</organism>
<dbReference type="Pfam" id="PF13649">
    <property type="entry name" value="Methyltransf_25"/>
    <property type="match status" value="1"/>
</dbReference>
<keyword evidence="3" id="KW-1185">Reference proteome</keyword>
<evidence type="ECO:0000313" key="2">
    <source>
        <dbReference type="EMBL" id="PYE84648.1"/>
    </source>
</evidence>
<dbReference type="GO" id="GO:0003676">
    <property type="term" value="F:nucleic acid binding"/>
    <property type="evidence" value="ECO:0007669"/>
    <property type="project" value="InterPro"/>
</dbReference>
<keyword evidence="2" id="KW-0808">Transferase</keyword>
<dbReference type="AlphaFoldDB" id="A0A318T8D7"/>